<name>A0AAU2JR85_9ACTN</name>
<reference evidence="1" key="1">
    <citation type="submission" date="2022-10" db="EMBL/GenBank/DDBJ databases">
        <title>The complete genomes of actinobacterial strains from the NBC collection.</title>
        <authorList>
            <person name="Joergensen T.S."/>
            <person name="Alvarez Arevalo M."/>
            <person name="Sterndorff E.B."/>
            <person name="Faurdal D."/>
            <person name="Vuksanovic O."/>
            <person name="Mourched A.-S."/>
            <person name="Charusanti P."/>
            <person name="Shaw S."/>
            <person name="Blin K."/>
            <person name="Weber T."/>
        </authorList>
    </citation>
    <scope>NUCLEOTIDE SEQUENCE</scope>
    <source>
        <strain evidence="1">NBC_00049</strain>
    </source>
</reference>
<organism evidence="1">
    <name type="scientific">Streptomyces sp. NBC_00049</name>
    <dbReference type="NCBI Taxonomy" id="2903617"/>
    <lineage>
        <taxon>Bacteria</taxon>
        <taxon>Bacillati</taxon>
        <taxon>Actinomycetota</taxon>
        <taxon>Actinomycetes</taxon>
        <taxon>Kitasatosporales</taxon>
        <taxon>Streptomycetaceae</taxon>
        <taxon>Streptomyces</taxon>
    </lineage>
</organism>
<proteinExistence type="predicted"/>
<evidence type="ECO:0000313" key="1">
    <source>
        <dbReference type="EMBL" id="WTU74436.1"/>
    </source>
</evidence>
<gene>
    <name evidence="1" type="ORF">OG327_14500</name>
</gene>
<dbReference type="AlphaFoldDB" id="A0AAU2JR85"/>
<accession>A0AAU2JR85</accession>
<sequence>MDLHACECGSSGFDRQHRLEMRGDDLVAVYEGACRQCGRVRHFEFQMAEEIPPPAPVFGGAEPSRIIDPGEFVQVAYRISRSAGLQLLNTPASEHHKYRAAMAYALAAFEEVLKFIPPGQDAIPEDAFTSEVGKARYRKGPRSFERELIQADIDLARQVLGNIDKVALRATEPTQPPGAQEPPTP</sequence>
<evidence type="ECO:0008006" key="2">
    <source>
        <dbReference type="Google" id="ProtNLM"/>
    </source>
</evidence>
<dbReference type="EMBL" id="CP108264">
    <property type="protein sequence ID" value="WTU74436.1"/>
    <property type="molecule type" value="Genomic_DNA"/>
</dbReference>
<protein>
    <recommendedName>
        <fullName evidence="2">HEPN domain-containing protein</fullName>
    </recommendedName>
</protein>